<feature type="domain" description="DUF3741" evidence="3">
    <location>
        <begin position="138"/>
        <end position="167"/>
    </location>
</feature>
<feature type="domain" description="DUF4378" evidence="2">
    <location>
        <begin position="460"/>
        <end position="591"/>
    </location>
</feature>
<evidence type="ECO:0000259" key="2">
    <source>
        <dbReference type="Pfam" id="PF14309"/>
    </source>
</evidence>
<reference evidence="4 5" key="3">
    <citation type="journal article" date="2010" name="BMC Genomics">
        <title>Transcriptome sequencing and comparative analysis of cucumber flowers with different sex types.</title>
        <authorList>
            <person name="Guo S."/>
            <person name="Zheng Y."/>
            <person name="Joung J.G."/>
            <person name="Liu S."/>
            <person name="Zhang Z."/>
            <person name="Crasta O.R."/>
            <person name="Sobral B.W."/>
            <person name="Xu Y."/>
            <person name="Huang S."/>
            <person name="Fei Z."/>
        </authorList>
    </citation>
    <scope>NUCLEOTIDE SEQUENCE [LARGE SCALE GENOMIC DNA]</scope>
    <source>
        <strain evidence="5">cv. 9930</strain>
    </source>
</reference>
<feature type="region of interest" description="Disordered" evidence="1">
    <location>
        <begin position="388"/>
        <end position="432"/>
    </location>
</feature>
<feature type="compositionally biased region" description="Polar residues" evidence="1">
    <location>
        <begin position="127"/>
        <end position="147"/>
    </location>
</feature>
<feature type="compositionally biased region" description="Polar residues" evidence="1">
    <location>
        <begin position="414"/>
        <end position="424"/>
    </location>
</feature>
<dbReference type="PANTHER" id="PTHR37751:SF1">
    <property type="entry name" value="LOW PROTEIN: M-PHASE INDUCER PHOSPHATASE-LIKE PROTEIN"/>
    <property type="match status" value="1"/>
</dbReference>
<dbReference type="EMBL" id="CM002924">
    <property type="protein sequence ID" value="KGN57325.1"/>
    <property type="molecule type" value="Genomic_DNA"/>
</dbReference>
<feature type="region of interest" description="Disordered" evidence="1">
    <location>
        <begin position="1"/>
        <end position="22"/>
    </location>
</feature>
<feature type="compositionally biased region" description="Polar residues" evidence="1">
    <location>
        <begin position="10"/>
        <end position="21"/>
    </location>
</feature>
<dbReference type="Proteomes" id="UP000029981">
    <property type="component" value="Chromosome 3"/>
</dbReference>
<evidence type="ECO:0000313" key="4">
    <source>
        <dbReference type="EMBL" id="KGN57325.1"/>
    </source>
</evidence>
<gene>
    <name evidence="4" type="ORF">Csa_3G179150</name>
</gene>
<sequence>MGKQRYWSGHGTTKTTPSSSIKRVFKNDLDNEASSSSSSSSSSTSAGCMCAVFQLFDFHPLNHLSSQSSASLNQQSDHRVSKGTEAPRNSLESEEELHVSDPLPSKTPKKKENQDALHFPKGIVQIKTKSNGMNNNLSTGNDSPSTKTPTLVARLMGLDILPESNSSPYSSTTPKSSKMTTKLKSGSRSLPETPRSSCERKSNVDNYHHRFSLQIPNNYDHKENNAIPNPNPNTSSTTPTHAAKEIVKQMKESVSRRKEAALIDITNLNYNNTRRDQDMIINYQTKPKNQTRQRVVLEPKVEAIKEAVDLETTMKVKKPKGVKTTTTKVAVSKKGNKKEETFVVSSRITKAAIDAPLKKTPLSNQLLNFGSVPTTILINKNPPFSSSIKPTQIQAACKRNQGTDETSDKESKRYFQSPNHQHSLIQLPPKKDGNDPKHHIITTVAAAANCNDSHEITAEVDYVRQILLRRSTTSSSIYSSVFLENVNYKNGHNYKISIPHRKLLCHLVEELLKPHLELGPYYREAGSGWAEVGEKLCEKVRKMPRAKCEVLEDIDGIIEKDMGIVGIGYEEEGEGIVKEIEEWMVEELLKETVRFVETEMAGESRGRCHMEVLGPT</sequence>
<dbReference type="STRING" id="3659.A0A0A0L5R3"/>
<proteinExistence type="predicted"/>
<evidence type="ECO:0000313" key="5">
    <source>
        <dbReference type="Proteomes" id="UP000029981"/>
    </source>
</evidence>
<dbReference type="AlphaFoldDB" id="A0A0A0L5R3"/>
<evidence type="ECO:0000259" key="3">
    <source>
        <dbReference type="Pfam" id="PF14383"/>
    </source>
</evidence>
<organism evidence="4 5">
    <name type="scientific">Cucumis sativus</name>
    <name type="common">Cucumber</name>
    <dbReference type="NCBI Taxonomy" id="3659"/>
    <lineage>
        <taxon>Eukaryota</taxon>
        <taxon>Viridiplantae</taxon>
        <taxon>Streptophyta</taxon>
        <taxon>Embryophyta</taxon>
        <taxon>Tracheophyta</taxon>
        <taxon>Spermatophyta</taxon>
        <taxon>Magnoliopsida</taxon>
        <taxon>eudicotyledons</taxon>
        <taxon>Gunneridae</taxon>
        <taxon>Pentapetalae</taxon>
        <taxon>rosids</taxon>
        <taxon>fabids</taxon>
        <taxon>Cucurbitales</taxon>
        <taxon>Cucurbitaceae</taxon>
        <taxon>Benincaseae</taxon>
        <taxon>Cucumis</taxon>
    </lineage>
</organism>
<protein>
    <recommendedName>
        <fullName evidence="6">DUF4378 domain-containing protein</fullName>
    </recommendedName>
</protein>
<dbReference type="PANTHER" id="PTHR37751">
    <property type="entry name" value="LOW PROTEIN: M-PHASE INDUCER PHOSPHATASE-LIKE PROTEIN"/>
    <property type="match status" value="1"/>
</dbReference>
<feature type="region of interest" description="Disordered" evidence="1">
    <location>
        <begin position="218"/>
        <end position="239"/>
    </location>
</feature>
<evidence type="ECO:0008006" key="6">
    <source>
        <dbReference type="Google" id="ProtNLM"/>
    </source>
</evidence>
<dbReference type="InterPro" id="IPR032795">
    <property type="entry name" value="DUF3741-assoc"/>
</dbReference>
<dbReference type="OrthoDB" id="1939700at2759"/>
<reference evidence="4 5" key="1">
    <citation type="journal article" date="2009" name="Nat. Genet.">
        <title>The genome of the cucumber, Cucumis sativus L.</title>
        <authorList>
            <person name="Huang S."/>
            <person name="Li R."/>
            <person name="Zhang Z."/>
            <person name="Li L."/>
            <person name="Gu X."/>
            <person name="Fan W."/>
            <person name="Lucas W.J."/>
            <person name="Wang X."/>
            <person name="Xie B."/>
            <person name="Ni P."/>
            <person name="Ren Y."/>
            <person name="Zhu H."/>
            <person name="Li J."/>
            <person name="Lin K."/>
            <person name="Jin W."/>
            <person name="Fei Z."/>
            <person name="Li G."/>
            <person name="Staub J."/>
            <person name="Kilian A."/>
            <person name="van der Vossen E.A."/>
            <person name="Wu Y."/>
            <person name="Guo J."/>
            <person name="He J."/>
            <person name="Jia Z."/>
            <person name="Ren Y."/>
            <person name="Tian G."/>
            <person name="Lu Y."/>
            <person name="Ruan J."/>
            <person name="Qian W."/>
            <person name="Wang M."/>
            <person name="Huang Q."/>
            <person name="Li B."/>
            <person name="Xuan Z."/>
            <person name="Cao J."/>
            <person name="Asan"/>
            <person name="Wu Z."/>
            <person name="Zhang J."/>
            <person name="Cai Q."/>
            <person name="Bai Y."/>
            <person name="Zhao B."/>
            <person name="Han Y."/>
            <person name="Li Y."/>
            <person name="Li X."/>
            <person name="Wang S."/>
            <person name="Shi Q."/>
            <person name="Liu S."/>
            <person name="Cho W.K."/>
            <person name="Kim J.Y."/>
            <person name="Xu Y."/>
            <person name="Heller-Uszynska K."/>
            <person name="Miao H."/>
            <person name="Cheng Z."/>
            <person name="Zhang S."/>
            <person name="Wu J."/>
            <person name="Yang Y."/>
            <person name="Kang H."/>
            <person name="Li M."/>
            <person name="Liang H."/>
            <person name="Ren X."/>
            <person name="Shi Z."/>
            <person name="Wen M."/>
            <person name="Jian M."/>
            <person name="Yang H."/>
            <person name="Zhang G."/>
            <person name="Yang Z."/>
            <person name="Chen R."/>
            <person name="Liu S."/>
            <person name="Li J."/>
            <person name="Ma L."/>
            <person name="Liu H."/>
            <person name="Zhou Y."/>
            <person name="Zhao J."/>
            <person name="Fang X."/>
            <person name="Li G."/>
            <person name="Fang L."/>
            <person name="Li Y."/>
            <person name="Liu D."/>
            <person name="Zheng H."/>
            <person name="Zhang Y."/>
            <person name="Qin N."/>
            <person name="Li Z."/>
            <person name="Yang G."/>
            <person name="Yang S."/>
            <person name="Bolund L."/>
            <person name="Kristiansen K."/>
            <person name="Zheng H."/>
            <person name="Li S."/>
            <person name="Zhang X."/>
            <person name="Yang H."/>
            <person name="Wang J."/>
            <person name="Sun R."/>
            <person name="Zhang B."/>
            <person name="Jiang S."/>
            <person name="Wang J."/>
            <person name="Du Y."/>
            <person name="Li S."/>
        </authorList>
    </citation>
    <scope>NUCLEOTIDE SEQUENCE [LARGE SCALE GENOMIC DNA]</scope>
    <source>
        <strain evidence="5">cv. 9930</strain>
    </source>
</reference>
<feature type="region of interest" description="Disordered" evidence="1">
    <location>
        <begin position="162"/>
        <end position="205"/>
    </location>
</feature>
<feature type="compositionally biased region" description="Low complexity" evidence="1">
    <location>
        <begin position="162"/>
        <end position="187"/>
    </location>
</feature>
<reference evidence="4 5" key="2">
    <citation type="journal article" date="2009" name="PLoS ONE">
        <title>An integrated genetic and cytogenetic map of the cucumber genome.</title>
        <authorList>
            <person name="Ren Y."/>
            <person name="Zhang Z."/>
            <person name="Liu J."/>
            <person name="Staub J.E."/>
            <person name="Han Y."/>
            <person name="Cheng Z."/>
            <person name="Li X."/>
            <person name="Lu J."/>
            <person name="Miao H."/>
            <person name="Kang H."/>
            <person name="Xie B."/>
            <person name="Gu X."/>
            <person name="Wang X."/>
            <person name="Du Y."/>
            <person name="Jin W."/>
            <person name="Huang S."/>
        </authorList>
    </citation>
    <scope>NUCLEOTIDE SEQUENCE [LARGE SCALE GENOMIC DNA]</scope>
    <source>
        <strain evidence="5">cv. 9930</strain>
    </source>
</reference>
<accession>A0A0A0L5R3</accession>
<keyword evidence="5" id="KW-1185">Reference proteome</keyword>
<dbReference type="Pfam" id="PF14309">
    <property type="entry name" value="DUF4378"/>
    <property type="match status" value="1"/>
</dbReference>
<dbReference type="InterPro" id="IPR025486">
    <property type="entry name" value="DUF4378"/>
</dbReference>
<feature type="region of interest" description="Disordered" evidence="1">
    <location>
        <begin position="67"/>
        <end position="147"/>
    </location>
</feature>
<dbReference type="Gramene" id="KGN57325">
    <property type="protein sequence ID" value="KGN57325"/>
    <property type="gene ID" value="Csa_3G179150"/>
</dbReference>
<reference evidence="4 5" key="4">
    <citation type="journal article" date="2011" name="BMC Genomics">
        <title>RNA-Seq improves annotation of protein-coding genes in the cucumber genome.</title>
        <authorList>
            <person name="Li Z."/>
            <person name="Zhang Z."/>
            <person name="Yan P."/>
            <person name="Huang S."/>
            <person name="Fei Z."/>
            <person name="Lin K."/>
        </authorList>
    </citation>
    <scope>NUCLEOTIDE SEQUENCE [LARGE SCALE GENOMIC DNA]</scope>
    <source>
        <strain evidence="5">cv. 9930</strain>
    </source>
</reference>
<evidence type="ECO:0000256" key="1">
    <source>
        <dbReference type="SAM" id="MobiDB-lite"/>
    </source>
</evidence>
<name>A0A0A0L5R3_CUCSA</name>
<dbReference type="KEGG" id="csv:101211782"/>
<dbReference type="Pfam" id="PF14383">
    <property type="entry name" value="VARLMGL"/>
    <property type="match status" value="1"/>
</dbReference>